<organism evidence="8 9">
    <name type="scientific">Folsomia candida</name>
    <name type="common">Springtail</name>
    <dbReference type="NCBI Taxonomy" id="158441"/>
    <lineage>
        <taxon>Eukaryota</taxon>
        <taxon>Metazoa</taxon>
        <taxon>Ecdysozoa</taxon>
        <taxon>Arthropoda</taxon>
        <taxon>Hexapoda</taxon>
        <taxon>Collembola</taxon>
        <taxon>Entomobryomorpha</taxon>
        <taxon>Isotomoidea</taxon>
        <taxon>Isotomidae</taxon>
        <taxon>Proisotominae</taxon>
        <taxon>Folsomia</taxon>
    </lineage>
</organism>
<evidence type="ECO:0000313" key="8">
    <source>
        <dbReference type="EMBL" id="OXA55794.1"/>
    </source>
</evidence>
<keyword evidence="1" id="KW-0479">Metal-binding</keyword>
<accession>A0A226EFG5</accession>
<feature type="compositionally biased region" description="Basic and acidic residues" evidence="6">
    <location>
        <begin position="476"/>
        <end position="490"/>
    </location>
</feature>
<evidence type="ECO:0000256" key="5">
    <source>
        <dbReference type="PROSITE-ProRule" id="PRU00042"/>
    </source>
</evidence>
<keyword evidence="4" id="KW-0862">Zinc</keyword>
<dbReference type="PANTHER" id="PTHR24409:SF295">
    <property type="entry name" value="AZ2-RELATED"/>
    <property type="match status" value="1"/>
</dbReference>
<evidence type="ECO:0000256" key="3">
    <source>
        <dbReference type="ARBA" id="ARBA00022771"/>
    </source>
</evidence>
<keyword evidence="3 5" id="KW-0863">Zinc-finger</keyword>
<dbReference type="GO" id="GO:0000981">
    <property type="term" value="F:DNA-binding transcription factor activity, RNA polymerase II-specific"/>
    <property type="evidence" value="ECO:0007669"/>
    <property type="project" value="TreeGrafter"/>
</dbReference>
<dbReference type="EMBL" id="LNIX01000004">
    <property type="protein sequence ID" value="OXA55794.1"/>
    <property type="molecule type" value="Genomic_DNA"/>
</dbReference>
<dbReference type="PANTHER" id="PTHR24409">
    <property type="entry name" value="ZINC FINGER PROTEIN 142"/>
    <property type="match status" value="1"/>
</dbReference>
<feature type="domain" description="C2H2-type" evidence="7">
    <location>
        <begin position="276"/>
        <end position="304"/>
    </location>
</feature>
<dbReference type="PROSITE" id="PS00028">
    <property type="entry name" value="ZINC_FINGER_C2H2_1"/>
    <property type="match status" value="3"/>
</dbReference>
<feature type="domain" description="C2H2-type" evidence="7">
    <location>
        <begin position="340"/>
        <end position="367"/>
    </location>
</feature>
<comment type="caution">
    <text evidence="8">The sequence shown here is derived from an EMBL/GenBank/DDBJ whole genome shotgun (WGS) entry which is preliminary data.</text>
</comment>
<sequence length="544" mass="60413">MATKCLICDGDIQTNGINVPRGGVPTKKFHPDVESPKIPVLGDRSKFALTHVQYTVLQRVLTLPEEACKNELMFGPYCRECFTNINNVCHCMTALENLQQSVMEFRKDFGTKIQKSCDDTGPGIPAKGSKKRKSNPTDNNSNSQPVFSARSTILNYLNKGVFTGGVPNIKQNVKMNSNKHIHDTISNMDPNTQSPDTHVEADLVVRTTNGNMPAKKHKASQKKCNLPPKSKKQVKPPKPPKPLITATKQLKPVVTPIVNASVTPTEPIVKEENQGYKCWCCSRVFPTDAALDKHEEVSHRHKCTVAGCTRIFHTPKSLKSHMINTHKITLTKALNVRKMKKCDECSRYFPNFKALNKHQAVKHPKKPASTNSNNSSTTSSRPGRCKICSKIVMDIQAHMKMQHPEAVNENQQKSKTTITAAEETATNRDSPQQKVKTKVNNGIETRPMKSTRSNPDLFKQVDPKVTETEQSLFILKSEETNKTENNDEKLNSPPLPSPPLRSAVPFNFSVPSNIAKLPTPPQAQAGAGSSKYQFKNLLKIGDKI</sequence>
<protein>
    <submittedName>
        <fullName evidence="8">PR domain zinc finger protein 16</fullName>
    </submittedName>
</protein>
<name>A0A226EFG5_FOLCA</name>
<reference evidence="8 9" key="1">
    <citation type="submission" date="2015-12" db="EMBL/GenBank/DDBJ databases">
        <title>The genome of Folsomia candida.</title>
        <authorList>
            <person name="Faddeeva A."/>
            <person name="Derks M.F."/>
            <person name="Anvar Y."/>
            <person name="Smit S."/>
            <person name="Van Straalen N."/>
            <person name="Roelofs D."/>
        </authorList>
    </citation>
    <scope>NUCLEOTIDE SEQUENCE [LARGE SCALE GENOMIC DNA]</scope>
    <source>
        <strain evidence="8 9">VU population</strain>
        <tissue evidence="8">Whole body</tissue>
    </source>
</reference>
<evidence type="ECO:0000259" key="7">
    <source>
        <dbReference type="PROSITE" id="PS50157"/>
    </source>
</evidence>
<evidence type="ECO:0000256" key="2">
    <source>
        <dbReference type="ARBA" id="ARBA00022737"/>
    </source>
</evidence>
<keyword evidence="2" id="KW-0677">Repeat</keyword>
<keyword evidence="9" id="KW-1185">Reference proteome</keyword>
<dbReference type="Proteomes" id="UP000198287">
    <property type="component" value="Unassembled WGS sequence"/>
</dbReference>
<dbReference type="Gene3D" id="3.30.160.60">
    <property type="entry name" value="Classic Zinc Finger"/>
    <property type="match status" value="1"/>
</dbReference>
<gene>
    <name evidence="8" type="ORF">Fcan01_09855</name>
</gene>
<dbReference type="InterPro" id="IPR013087">
    <property type="entry name" value="Znf_C2H2_type"/>
</dbReference>
<evidence type="ECO:0000256" key="6">
    <source>
        <dbReference type="SAM" id="MobiDB-lite"/>
    </source>
</evidence>
<dbReference type="GO" id="GO:0005634">
    <property type="term" value="C:nucleus"/>
    <property type="evidence" value="ECO:0007669"/>
    <property type="project" value="TreeGrafter"/>
</dbReference>
<dbReference type="SMART" id="SM00355">
    <property type="entry name" value="ZnF_C2H2"/>
    <property type="match status" value="4"/>
</dbReference>
<feature type="region of interest" description="Disordered" evidence="6">
    <location>
        <begin position="476"/>
        <end position="501"/>
    </location>
</feature>
<dbReference type="GO" id="GO:0000977">
    <property type="term" value="F:RNA polymerase II transcription regulatory region sequence-specific DNA binding"/>
    <property type="evidence" value="ECO:0007669"/>
    <property type="project" value="TreeGrafter"/>
</dbReference>
<dbReference type="PROSITE" id="PS50157">
    <property type="entry name" value="ZINC_FINGER_C2H2_2"/>
    <property type="match status" value="2"/>
</dbReference>
<dbReference type="AlphaFoldDB" id="A0A226EFG5"/>
<evidence type="ECO:0000313" key="9">
    <source>
        <dbReference type="Proteomes" id="UP000198287"/>
    </source>
</evidence>
<feature type="compositionally biased region" description="Polar residues" evidence="6">
    <location>
        <begin position="136"/>
        <end position="146"/>
    </location>
</feature>
<feature type="region of interest" description="Disordered" evidence="6">
    <location>
        <begin position="358"/>
        <end position="383"/>
    </location>
</feature>
<evidence type="ECO:0000256" key="4">
    <source>
        <dbReference type="ARBA" id="ARBA00022833"/>
    </source>
</evidence>
<feature type="region of interest" description="Disordered" evidence="6">
    <location>
        <begin position="212"/>
        <end position="242"/>
    </location>
</feature>
<proteinExistence type="predicted"/>
<feature type="region of interest" description="Disordered" evidence="6">
    <location>
        <begin position="114"/>
        <end position="146"/>
    </location>
</feature>
<evidence type="ECO:0000256" key="1">
    <source>
        <dbReference type="ARBA" id="ARBA00022723"/>
    </source>
</evidence>
<dbReference type="GO" id="GO:0008270">
    <property type="term" value="F:zinc ion binding"/>
    <property type="evidence" value="ECO:0007669"/>
    <property type="project" value="UniProtKB-KW"/>
</dbReference>
<feature type="compositionally biased region" description="Low complexity" evidence="6">
    <location>
        <begin position="369"/>
        <end position="380"/>
    </location>
</feature>